<feature type="compositionally biased region" description="Low complexity" evidence="1">
    <location>
        <begin position="246"/>
        <end position="260"/>
    </location>
</feature>
<feature type="compositionally biased region" description="Low complexity" evidence="1">
    <location>
        <begin position="313"/>
        <end position="325"/>
    </location>
</feature>
<feature type="region of interest" description="Disordered" evidence="1">
    <location>
        <begin position="190"/>
        <end position="209"/>
    </location>
</feature>
<name>A0A6J7E9B9_9ZZZZ</name>
<reference evidence="2" key="1">
    <citation type="submission" date="2020-05" db="EMBL/GenBank/DDBJ databases">
        <authorList>
            <person name="Chiriac C."/>
            <person name="Salcher M."/>
            <person name="Ghai R."/>
            <person name="Kavagutti S V."/>
        </authorList>
    </citation>
    <scope>NUCLEOTIDE SEQUENCE</scope>
</reference>
<accession>A0A6J7E9B9</accession>
<protein>
    <submittedName>
        <fullName evidence="2">Unannotated protein</fullName>
    </submittedName>
</protein>
<dbReference type="EMBL" id="CAFBLX010000015">
    <property type="protein sequence ID" value="CAB4878538.1"/>
    <property type="molecule type" value="Genomic_DNA"/>
</dbReference>
<dbReference type="AlphaFoldDB" id="A0A6J7E9B9"/>
<feature type="region of interest" description="Disordered" evidence="1">
    <location>
        <begin position="246"/>
        <end position="356"/>
    </location>
</feature>
<gene>
    <name evidence="2" type="ORF">UFOPK3472_00390</name>
</gene>
<evidence type="ECO:0000256" key="1">
    <source>
        <dbReference type="SAM" id="MobiDB-lite"/>
    </source>
</evidence>
<feature type="compositionally biased region" description="Low complexity" evidence="1">
    <location>
        <begin position="200"/>
        <end position="209"/>
    </location>
</feature>
<evidence type="ECO:0000313" key="2">
    <source>
        <dbReference type="EMBL" id="CAB4878538.1"/>
    </source>
</evidence>
<organism evidence="2">
    <name type="scientific">freshwater metagenome</name>
    <dbReference type="NCBI Taxonomy" id="449393"/>
    <lineage>
        <taxon>unclassified sequences</taxon>
        <taxon>metagenomes</taxon>
        <taxon>ecological metagenomes</taxon>
    </lineage>
</organism>
<sequence>MSVALGVHVGTDEISAVLVETDLPGLGPVTSRPVSIAAAPGGIGDAVATVLGIMRVQAAQRDLIVDGAAVVCDNLLHGEIVRAALADHRVVDVEVLAMDDPRLPDEYPLDVAAAVVGAASRTGRPSGDEIAAGQPDWDDRAGEYDAASRGSRWTMVGLGVAVLAALSGATVWAFSSPAPTQDAVLDTADSSIAPSAPGRPASNAGPVVPVAGPSAVPPIGAGVLDVSTARSGSGDVWIDAVPVAAPSATSNAPSSSSTGRGNSGGGNSAPGGRDTKTEISKPGTETPPTNDETTAPTDTDVPDPTEPGPTEPTEPTEPTGPTEPVEPTEPTEPTEPSGPTDPAPRTEEPPVIDPAE</sequence>
<proteinExistence type="predicted"/>